<protein>
    <submittedName>
        <fullName evidence="10">Resolvase, N-terminal domain protein</fullName>
    </submittedName>
</protein>
<dbReference type="Proteomes" id="UP000006247">
    <property type="component" value="Unassembled WGS sequence"/>
</dbReference>
<dbReference type="InterPro" id="IPR006119">
    <property type="entry name" value="Resolv_N"/>
</dbReference>
<reference evidence="10 11" key="1">
    <citation type="submission" date="2009-01" db="EMBL/GenBank/DDBJ databases">
        <authorList>
            <person name="Fulton L."/>
            <person name="Clifton S."/>
            <person name="Chinwalla A.T."/>
            <person name="Mitreva M."/>
            <person name="Sodergren E."/>
            <person name="Weinstock G."/>
            <person name="Clifton S."/>
            <person name="Dooling D.J."/>
            <person name="Fulton B."/>
            <person name="Minx P."/>
            <person name="Pepin K.H."/>
            <person name="Johnson M."/>
            <person name="Bhonagiri V."/>
            <person name="Nash W.E."/>
            <person name="Mardis E.R."/>
            <person name="Wilson R.K."/>
        </authorList>
    </citation>
    <scope>NUCLEOTIDE SEQUENCE [LARGE SCALE GENOMIC DNA]</scope>
    <source>
        <strain evidence="10 11">ATCC 33806</strain>
    </source>
</reference>
<feature type="domain" description="Recombinase" evidence="9">
    <location>
        <begin position="168"/>
        <end position="287"/>
    </location>
</feature>
<feature type="region of interest" description="Disordered" evidence="7">
    <location>
        <begin position="625"/>
        <end position="646"/>
    </location>
</feature>
<evidence type="ECO:0000259" key="8">
    <source>
        <dbReference type="PROSITE" id="PS51736"/>
    </source>
</evidence>
<dbReference type="InterPro" id="IPR050639">
    <property type="entry name" value="SSR_resolvase"/>
</dbReference>
<evidence type="ECO:0000313" key="11">
    <source>
        <dbReference type="Proteomes" id="UP000006247"/>
    </source>
</evidence>
<dbReference type="EMBL" id="ACEB01000035">
    <property type="protein sequence ID" value="EEG26179.1"/>
    <property type="molecule type" value="Genomic_DNA"/>
</dbReference>
<name>C0E5J2_9CORY</name>
<keyword evidence="2" id="KW-0238">DNA-binding</keyword>
<dbReference type="PROSITE" id="PS51736">
    <property type="entry name" value="RECOMBINASES_3"/>
    <property type="match status" value="1"/>
</dbReference>
<evidence type="ECO:0000256" key="3">
    <source>
        <dbReference type="ARBA" id="ARBA00023172"/>
    </source>
</evidence>
<evidence type="ECO:0000256" key="5">
    <source>
        <dbReference type="PROSITE-ProRule" id="PRU10137"/>
    </source>
</evidence>
<dbReference type="InterPro" id="IPR036162">
    <property type="entry name" value="Resolvase-like_N_sf"/>
</dbReference>
<accession>C0E5J2</accession>
<feature type="active site" description="O-(5'-phospho-DNA)-serine intermediate" evidence="4 5">
    <location>
        <position position="17"/>
    </location>
</feature>
<dbReference type="InterPro" id="IPR025827">
    <property type="entry name" value="Zn_ribbon_recom_dom"/>
</dbReference>
<dbReference type="PANTHER" id="PTHR30461:SF23">
    <property type="entry name" value="DNA RECOMBINASE-RELATED"/>
    <property type="match status" value="1"/>
</dbReference>
<dbReference type="InterPro" id="IPR011109">
    <property type="entry name" value="DNA_bind_recombinase_dom"/>
</dbReference>
<sequence length="670" mass="74270">MAASLEPKRAISYIRVSTHGQASRGDAAEGFSIPAQREANKRKASQLGALIIKEFIDRGESARSAKRPELQNMLGYIKEHPEVDYVIVHKLDRLARNRVDDVDINRVFDECNVRLISTSENIDQTPGSMLLHGIMSAIAEFYSRNLGHEVTKGMSQKAKNGGTNGRATLGYVNKRGKNGDGKDTAWVEIDPERGPHITEAFRLYATGDWTVAKLAAHLEAAGLTSRATSRHPSRPLGKNQLLGILRNPYYRGVVVYQGAEYPGKHPALIDTETWLLVQSVLTSHYHGERNRTHNHHLKTTVRCGLCGNRLTIQNSTNRHDTTYAYFVCRYRSRHQPKCGFHAALIDAVDEQVAGIYKTIRITTGQRQHIEKHLLAELDRIYAQQAAASKNLTNQRERLKAEQAKLLQAHYADAIPLELMKQEQQRITRQICTIDKEIAGYTANRQQVEDHLAQALDLLEDCHKLYQHAPAHLKKMLNNVFFEQVLINPPEANGLDGAGGTGQMIANDRELVASDGWAALHDGELVGVSTGEQFGNSIESARSEKAYSHLNSQADSSSVQAVPHINPPFDVLGNPVLQAEIFNSGQNADLATGTDRTQPDDKYPEQAQNLELSLQAASTNLNNLLQTPDTTKQKSPPEKHHSDEGLDMRIMVGPVGFEPTTCGLKVRSSTN</sequence>
<dbReference type="Pfam" id="PF13408">
    <property type="entry name" value="Zn_ribbon_recom"/>
    <property type="match status" value="1"/>
</dbReference>
<dbReference type="AlphaFoldDB" id="C0E5J2"/>
<comment type="caution">
    <text evidence="10">The sequence shown here is derived from an EMBL/GenBank/DDBJ whole genome shotgun (WGS) entry which is preliminary data.</text>
</comment>
<dbReference type="SUPFAM" id="SSF53041">
    <property type="entry name" value="Resolvase-like"/>
    <property type="match status" value="1"/>
</dbReference>
<evidence type="ECO:0000256" key="6">
    <source>
        <dbReference type="SAM" id="Coils"/>
    </source>
</evidence>
<evidence type="ECO:0000256" key="1">
    <source>
        <dbReference type="ARBA" id="ARBA00022908"/>
    </source>
</evidence>
<dbReference type="PROSITE" id="PS00397">
    <property type="entry name" value="RECOMBINASES_1"/>
    <property type="match status" value="1"/>
</dbReference>
<dbReference type="Gene3D" id="3.90.1750.20">
    <property type="entry name" value="Putative Large Serine Recombinase, Chain B, Domain 2"/>
    <property type="match status" value="1"/>
</dbReference>
<dbReference type="Pfam" id="PF07508">
    <property type="entry name" value="Recombinase"/>
    <property type="match status" value="1"/>
</dbReference>
<dbReference type="GO" id="GO:0000150">
    <property type="term" value="F:DNA strand exchange activity"/>
    <property type="evidence" value="ECO:0007669"/>
    <property type="project" value="InterPro"/>
</dbReference>
<keyword evidence="3" id="KW-0233">DNA recombination</keyword>
<proteinExistence type="predicted"/>
<dbReference type="CDD" id="cd00338">
    <property type="entry name" value="Ser_Recombinase"/>
    <property type="match status" value="1"/>
</dbReference>
<organism evidence="10 11">
    <name type="scientific">Corynebacterium matruchotii ATCC 33806</name>
    <dbReference type="NCBI Taxonomy" id="566549"/>
    <lineage>
        <taxon>Bacteria</taxon>
        <taxon>Bacillati</taxon>
        <taxon>Actinomycetota</taxon>
        <taxon>Actinomycetes</taxon>
        <taxon>Mycobacteriales</taxon>
        <taxon>Corynebacteriaceae</taxon>
        <taxon>Corynebacterium</taxon>
    </lineage>
</organism>
<dbReference type="PROSITE" id="PS51737">
    <property type="entry name" value="RECOMBINASE_DNA_BIND"/>
    <property type="match status" value="1"/>
</dbReference>
<dbReference type="HOGENOM" id="CLU_010686_18_10_11"/>
<evidence type="ECO:0000259" key="9">
    <source>
        <dbReference type="PROSITE" id="PS51737"/>
    </source>
</evidence>
<keyword evidence="6" id="KW-0175">Coiled coil</keyword>
<dbReference type="GO" id="GO:0015074">
    <property type="term" value="P:DNA integration"/>
    <property type="evidence" value="ECO:0007669"/>
    <property type="project" value="UniProtKB-KW"/>
</dbReference>
<dbReference type="Pfam" id="PF00239">
    <property type="entry name" value="Resolvase"/>
    <property type="match status" value="1"/>
</dbReference>
<dbReference type="Gene3D" id="3.40.50.1390">
    <property type="entry name" value="Resolvase, N-terminal catalytic domain"/>
    <property type="match status" value="1"/>
</dbReference>
<feature type="region of interest" description="Disordered" evidence="7">
    <location>
        <begin position="154"/>
        <end position="174"/>
    </location>
</feature>
<dbReference type="InterPro" id="IPR038109">
    <property type="entry name" value="DNA_bind_recomb_sf"/>
</dbReference>
<feature type="compositionally biased region" description="Basic and acidic residues" evidence="7">
    <location>
        <begin position="630"/>
        <end position="646"/>
    </location>
</feature>
<dbReference type="SMART" id="SM00857">
    <property type="entry name" value="Resolvase"/>
    <property type="match status" value="1"/>
</dbReference>
<feature type="coiled-coil region" evidence="6">
    <location>
        <begin position="381"/>
        <end position="408"/>
    </location>
</feature>
<dbReference type="InterPro" id="IPR006118">
    <property type="entry name" value="Recombinase_CS"/>
</dbReference>
<gene>
    <name evidence="10" type="ORF">CORMATOL_02282</name>
</gene>
<feature type="domain" description="Resolvase/invertase-type recombinase catalytic" evidence="8">
    <location>
        <begin position="9"/>
        <end position="161"/>
    </location>
</feature>
<evidence type="ECO:0000256" key="2">
    <source>
        <dbReference type="ARBA" id="ARBA00023125"/>
    </source>
</evidence>
<dbReference type="PANTHER" id="PTHR30461">
    <property type="entry name" value="DNA-INVERTASE FROM LAMBDOID PROPHAGE"/>
    <property type="match status" value="1"/>
</dbReference>
<dbReference type="GO" id="GO:0003677">
    <property type="term" value="F:DNA binding"/>
    <property type="evidence" value="ECO:0007669"/>
    <property type="project" value="UniProtKB-KW"/>
</dbReference>
<evidence type="ECO:0000256" key="4">
    <source>
        <dbReference type="PIRSR" id="PIRSR606118-50"/>
    </source>
</evidence>
<keyword evidence="1" id="KW-0229">DNA integration</keyword>
<evidence type="ECO:0000313" key="10">
    <source>
        <dbReference type="EMBL" id="EEG26179.1"/>
    </source>
</evidence>
<evidence type="ECO:0000256" key="7">
    <source>
        <dbReference type="SAM" id="MobiDB-lite"/>
    </source>
</evidence>